<dbReference type="Proteomes" id="UP001597189">
    <property type="component" value="Unassembled WGS sequence"/>
</dbReference>
<dbReference type="InterPro" id="IPR042070">
    <property type="entry name" value="PucR_C-HTH_sf"/>
</dbReference>
<reference evidence="3" key="1">
    <citation type="journal article" date="2019" name="Int. J. Syst. Evol. Microbiol.">
        <title>The Global Catalogue of Microorganisms (GCM) 10K type strain sequencing project: providing services to taxonomists for standard genome sequencing and annotation.</title>
        <authorList>
            <consortium name="The Broad Institute Genomics Platform"/>
            <consortium name="The Broad Institute Genome Sequencing Center for Infectious Disease"/>
            <person name="Wu L."/>
            <person name="Ma J."/>
        </authorList>
    </citation>
    <scope>NUCLEOTIDE SEQUENCE [LARGE SCALE GENOMIC DNA]</scope>
    <source>
        <strain evidence="3">CCM 8979</strain>
    </source>
</reference>
<dbReference type="Gene3D" id="1.10.10.2840">
    <property type="entry name" value="PucR C-terminal helix-turn-helix domain"/>
    <property type="match status" value="1"/>
</dbReference>
<dbReference type="InterPro" id="IPR051448">
    <property type="entry name" value="CdaR-like_regulators"/>
</dbReference>
<dbReference type="Pfam" id="PF13556">
    <property type="entry name" value="HTH_30"/>
    <property type="match status" value="1"/>
</dbReference>
<dbReference type="InterPro" id="IPR025736">
    <property type="entry name" value="PucR_C-HTH_dom"/>
</dbReference>
<dbReference type="PANTHER" id="PTHR33744">
    <property type="entry name" value="CARBOHYDRATE DIACID REGULATOR"/>
    <property type="match status" value="1"/>
</dbReference>
<evidence type="ECO:0000313" key="2">
    <source>
        <dbReference type="EMBL" id="MFD1454576.1"/>
    </source>
</evidence>
<gene>
    <name evidence="2" type="ORF">ACFQ44_02625</name>
</gene>
<proteinExistence type="predicted"/>
<keyword evidence="3" id="KW-1185">Reference proteome</keyword>
<organism evidence="2 3">
    <name type="scientific">Levilactobacillus lanxiensis</name>
    <dbReference type="NCBI Taxonomy" id="2799568"/>
    <lineage>
        <taxon>Bacteria</taxon>
        <taxon>Bacillati</taxon>
        <taxon>Bacillota</taxon>
        <taxon>Bacilli</taxon>
        <taxon>Lactobacillales</taxon>
        <taxon>Lactobacillaceae</taxon>
        <taxon>Levilactobacillus</taxon>
    </lineage>
</organism>
<dbReference type="RefSeq" id="WP_203643394.1">
    <property type="nucleotide sequence ID" value="NZ_BOLN01000002.1"/>
</dbReference>
<sequence>MTNEAFLLNAIQCASLDPLMALIGHYLEQPVSIVDQAGTIISQSSTAASQSDQPRTRTLLDPQALHPWYLVQPQAQAIPADHLRLVLQVINNFTDRYALNPNQREVNAVLAQLLQAPAQTDARLLRSLVTDNIVCVTVTAEPGTAHPAALVTALQTLAAPLPLTETPAGLVLLLSASQLPRAQAVLTKLGKQTHHVFFISEPYEDVAQTPEFLSICRQAEQIARRLGTVTVLNPTQKYNIYIILDHVDNSTLLKNTMCTQLLTLRQYDEAHHAALFHTLAVYLENDCHVTKTAAKLNLHRNSLGKRLAKIQDLIDIDFDNPDRTFGMRLSYRLFNYLAL</sequence>
<accession>A0ABW4D1W6</accession>
<feature type="domain" description="PucR C-terminal helix-turn-helix" evidence="1">
    <location>
        <begin position="275"/>
        <end position="332"/>
    </location>
</feature>
<name>A0ABW4D1W6_9LACO</name>
<evidence type="ECO:0000313" key="3">
    <source>
        <dbReference type="Proteomes" id="UP001597189"/>
    </source>
</evidence>
<protein>
    <submittedName>
        <fullName evidence="2">PucR family transcriptional regulator</fullName>
    </submittedName>
</protein>
<comment type="caution">
    <text evidence="2">The sequence shown here is derived from an EMBL/GenBank/DDBJ whole genome shotgun (WGS) entry which is preliminary data.</text>
</comment>
<evidence type="ECO:0000259" key="1">
    <source>
        <dbReference type="Pfam" id="PF13556"/>
    </source>
</evidence>
<dbReference type="EMBL" id="JBHTOD010000002">
    <property type="protein sequence ID" value="MFD1454576.1"/>
    <property type="molecule type" value="Genomic_DNA"/>
</dbReference>